<protein>
    <submittedName>
        <fullName evidence="1">Uncharacterized protein</fullName>
    </submittedName>
</protein>
<gene>
    <name evidence="1" type="ORF">SAMN05660413_03216</name>
</gene>
<reference evidence="1 2" key="1">
    <citation type="submission" date="2016-10" db="EMBL/GenBank/DDBJ databases">
        <authorList>
            <person name="de Groot N.N."/>
        </authorList>
    </citation>
    <scope>NUCLEOTIDE SEQUENCE [LARGE SCALE GENOMIC DNA]</scope>
    <source>
        <strain evidence="1 2">DSM 17794</strain>
    </source>
</reference>
<accession>A0A1I5D837</accession>
<evidence type="ECO:0000313" key="1">
    <source>
        <dbReference type="EMBL" id="SFN95418.1"/>
    </source>
</evidence>
<dbReference type="Proteomes" id="UP000199153">
    <property type="component" value="Unassembled WGS sequence"/>
</dbReference>
<dbReference type="RefSeq" id="WP_175494826.1">
    <property type="nucleotide sequence ID" value="NZ_FOVL01000031.1"/>
</dbReference>
<organism evidence="1 2">
    <name type="scientific">Salegentibacter flavus</name>
    <dbReference type="NCBI Taxonomy" id="287099"/>
    <lineage>
        <taxon>Bacteria</taxon>
        <taxon>Pseudomonadati</taxon>
        <taxon>Bacteroidota</taxon>
        <taxon>Flavobacteriia</taxon>
        <taxon>Flavobacteriales</taxon>
        <taxon>Flavobacteriaceae</taxon>
        <taxon>Salegentibacter</taxon>
    </lineage>
</organism>
<name>A0A1I5D837_9FLAO</name>
<proteinExistence type="predicted"/>
<sequence>MTTNYQDTKLKFERKDLELEFASQRKLREDELLLNHVFDETELPDWE</sequence>
<dbReference type="AlphaFoldDB" id="A0A1I5D837"/>
<keyword evidence="2" id="KW-1185">Reference proteome</keyword>
<dbReference type="STRING" id="287099.SAMN05660413_03216"/>
<evidence type="ECO:0000313" key="2">
    <source>
        <dbReference type="Proteomes" id="UP000199153"/>
    </source>
</evidence>
<dbReference type="EMBL" id="FOVL01000031">
    <property type="protein sequence ID" value="SFN95418.1"/>
    <property type="molecule type" value="Genomic_DNA"/>
</dbReference>